<evidence type="ECO:0000313" key="1">
    <source>
        <dbReference type="EMBL" id="VVM77523.1"/>
    </source>
</evidence>
<gene>
    <name evidence="1" type="ORF">PS631_02148</name>
</gene>
<reference evidence="1 2" key="1">
    <citation type="submission" date="2019-09" db="EMBL/GenBank/DDBJ databases">
        <authorList>
            <person name="Chandra G."/>
            <person name="Truman W A."/>
        </authorList>
    </citation>
    <scope>NUCLEOTIDE SEQUENCE [LARGE SCALE GENOMIC DNA]</scope>
    <source>
        <strain evidence="1">PS631</strain>
    </source>
</reference>
<dbReference type="Proteomes" id="UP000399692">
    <property type="component" value="Unassembled WGS sequence"/>
</dbReference>
<dbReference type="OrthoDB" id="6856769at2"/>
<dbReference type="RefSeq" id="WP_150570195.1">
    <property type="nucleotide sequence ID" value="NZ_CABVHF010000005.1"/>
</dbReference>
<organism evidence="1 2">
    <name type="scientific">Pseudomonas fluorescens</name>
    <dbReference type="NCBI Taxonomy" id="294"/>
    <lineage>
        <taxon>Bacteria</taxon>
        <taxon>Pseudomonadati</taxon>
        <taxon>Pseudomonadota</taxon>
        <taxon>Gammaproteobacteria</taxon>
        <taxon>Pseudomonadales</taxon>
        <taxon>Pseudomonadaceae</taxon>
        <taxon>Pseudomonas</taxon>
    </lineage>
</organism>
<evidence type="ECO:0000313" key="2">
    <source>
        <dbReference type="Proteomes" id="UP000399692"/>
    </source>
</evidence>
<sequence length="357" mass="40334">MSKVSPIAKNAKVPVQAAADEHSPDVLLAQAAAQSDRRQVIKDIIVSHYTSGTTHKLKLVEVAQRAGITRQALDRYYSEFKPYIAGKKDVSDLVDGTVAKAKVETQATINAVDAKWKARLDQVLVERDKEIARAINSHVSTLMNDDIAMFESNQLRKSLEKQTLHAVELMKKNSILELKLAAASQREAPLQSTSSQNKIIYDVDIEQLCIHYQRTKSLDDFEDAKEAELMAIREKFARFTSMPDVHVVLFADRYISRFRNFASQYAALPCETCLIIRLPLFSRAEINNFIKHIPAAFKKSLHVPYMLLDTERKAQRVFIYQRNALPEQEIRAADNADAPSMTWGLDELVFFKVPAGD</sequence>
<proteinExistence type="predicted"/>
<dbReference type="EMBL" id="CABVHF010000005">
    <property type="protein sequence ID" value="VVM77523.1"/>
    <property type="molecule type" value="Genomic_DNA"/>
</dbReference>
<protein>
    <submittedName>
        <fullName evidence="1">Uncharacterized protein</fullName>
    </submittedName>
</protein>
<name>A0A5E6SFV6_PSEFL</name>
<accession>A0A5E6SFV6</accession>
<dbReference type="AlphaFoldDB" id="A0A5E6SFV6"/>